<comment type="similarity">
    <text evidence="3">Belongs to the glycosyl hydrolase 2 family.</text>
</comment>
<evidence type="ECO:0000256" key="3">
    <source>
        <dbReference type="ARBA" id="ARBA00007401"/>
    </source>
</evidence>
<dbReference type="Gene3D" id="3.20.20.80">
    <property type="entry name" value="Glycosidases"/>
    <property type="match status" value="1"/>
</dbReference>
<dbReference type="InterPro" id="IPR042229">
    <property type="entry name" value="Listeria/Bacterioides_rpt_sf"/>
</dbReference>
<proteinExistence type="inferred from homology"/>
<evidence type="ECO:0000256" key="8">
    <source>
        <dbReference type="SAM" id="SignalP"/>
    </source>
</evidence>
<keyword evidence="5" id="KW-0378">Hydrolase</keyword>
<dbReference type="Pfam" id="PF09479">
    <property type="entry name" value="Flg_new"/>
    <property type="match status" value="5"/>
</dbReference>
<dbReference type="InterPro" id="IPR017853">
    <property type="entry name" value="GH"/>
</dbReference>
<keyword evidence="8" id="KW-0732">Signal</keyword>
<dbReference type="InterPro" id="IPR036156">
    <property type="entry name" value="Beta-gal/glucu_dom_sf"/>
</dbReference>
<dbReference type="Gene3D" id="2.60.40.4270">
    <property type="entry name" value="Listeria-Bacteroides repeat domain"/>
    <property type="match status" value="5"/>
</dbReference>
<feature type="domain" description="SLH" evidence="9">
    <location>
        <begin position="1783"/>
        <end position="1840"/>
    </location>
</feature>
<dbReference type="InterPro" id="IPR008979">
    <property type="entry name" value="Galactose-bd-like_sf"/>
</dbReference>
<dbReference type="SUPFAM" id="SSF74650">
    <property type="entry name" value="Galactose mutarotase-like"/>
    <property type="match status" value="1"/>
</dbReference>
<evidence type="ECO:0000313" key="11">
    <source>
        <dbReference type="Proteomes" id="UP001597362"/>
    </source>
</evidence>
<dbReference type="InterPro" id="IPR011013">
    <property type="entry name" value="Gal_mutarotase_sf_dom"/>
</dbReference>
<gene>
    <name evidence="10" type="ORF">ACFSJH_07600</name>
</gene>
<evidence type="ECO:0000256" key="6">
    <source>
        <dbReference type="ARBA" id="ARBA00023295"/>
    </source>
</evidence>
<name>A0ABW4YIT0_9BACL</name>
<evidence type="ECO:0000256" key="2">
    <source>
        <dbReference type="ARBA" id="ARBA00004196"/>
    </source>
</evidence>
<feature type="domain" description="SLH" evidence="9">
    <location>
        <begin position="1905"/>
        <end position="1959"/>
    </location>
</feature>
<dbReference type="InterPro" id="IPR006104">
    <property type="entry name" value="Glyco_hydro_2_N"/>
</dbReference>
<dbReference type="RefSeq" id="WP_377770893.1">
    <property type="nucleotide sequence ID" value="NZ_JBHUHO010000020.1"/>
</dbReference>
<dbReference type="Pfam" id="PF02837">
    <property type="entry name" value="Glyco_hydro_2_N"/>
    <property type="match status" value="1"/>
</dbReference>
<accession>A0ABW4YIT0</accession>
<dbReference type="InterPro" id="IPR050347">
    <property type="entry name" value="Bact_Beta-galactosidase"/>
</dbReference>
<dbReference type="Pfam" id="PF02836">
    <property type="entry name" value="Glyco_hydro_2_C"/>
    <property type="match status" value="1"/>
</dbReference>
<dbReference type="Pfam" id="PF00395">
    <property type="entry name" value="SLH"/>
    <property type="match status" value="3"/>
</dbReference>
<dbReference type="Gene3D" id="2.60.220.30">
    <property type="match status" value="1"/>
</dbReference>
<evidence type="ECO:0000256" key="4">
    <source>
        <dbReference type="ARBA" id="ARBA00012756"/>
    </source>
</evidence>
<reference evidence="11" key="1">
    <citation type="journal article" date="2019" name="Int. J. Syst. Evol. Microbiol.">
        <title>The Global Catalogue of Microorganisms (GCM) 10K type strain sequencing project: providing services to taxonomists for standard genome sequencing and annotation.</title>
        <authorList>
            <consortium name="The Broad Institute Genomics Platform"/>
            <consortium name="The Broad Institute Genome Sequencing Center for Infectious Disease"/>
            <person name="Wu L."/>
            <person name="Ma J."/>
        </authorList>
    </citation>
    <scope>NUCLEOTIDE SEQUENCE [LARGE SCALE GENOMIC DNA]</scope>
    <source>
        <strain evidence="11">GH52</strain>
    </source>
</reference>
<dbReference type="EC" id="3.2.1.23" evidence="4"/>
<dbReference type="PANTHER" id="PTHR46323">
    <property type="entry name" value="BETA-GALACTOSIDASE"/>
    <property type="match status" value="1"/>
</dbReference>
<dbReference type="Pfam" id="PF00703">
    <property type="entry name" value="Glyco_hydro_2"/>
    <property type="match status" value="1"/>
</dbReference>
<dbReference type="Gene3D" id="2.60.120.260">
    <property type="entry name" value="Galactose-binding domain-like"/>
    <property type="match status" value="3"/>
</dbReference>
<sequence>MKRTKFLSICLAIMVGVTSFMQAPPQTVQAASETTPIVKNTFWDRPVIVPIPKTTAGVADPVISLNGEWEATTEINSETLGEKDSLNVENLKWRPIKVPGEMSLQGFNIEQDKEYPYKKEIDIPADFADKKIILRFDAVYSDARLWVNGKFVREHTGGFTAWNADITEYVKAGETAEIVVGVTDKSDDISAASKYAKHNIGGILRNVSMIALPEDYVTRFHATTDFDAEYKDATLNVILAMDFDKNETAEVLLNLKDPQGKKVDISNNRVQLEATNPGQIVKIPVSAPQKWDAEHPNLYTLDARIVVDNNVLQTLSKEIGFRKVERDGKNVYVNGNEVKLRGVNAHDVHPVMGRATTDELDASQLEMYKSANVNFVRTSHYPRTDAFLEAANRIGLYVEEETAVVWQGGHDGNQITVNNKEFEARYMNQLTEMIEKDLSHPSIIIWSLGNETTWGENIRNEFDYVREEDPTRLTVFSWGDKVADIYSQHYPSIDEVKEPWKYSGDQPVLFDEYVHVNSYNFDTQKRDPGLRNYWGESIKRFWENIFETDGALGGAIWSSPDDVFESELHGTVGYGEWGIIDGWRREKPEHWLTKKAYSPIRIADEAVVNPGNNEPLIIPIKNWFDSTNLNEVTFEWQVGNEAGKVNGADIKPHESGNLIIPARQWTDGEILNIKVKINDELVDEFNLPIGDAIKTFAANPQGAAPAVETLEDEIIVKGDHFQINFSKQTGMITNGSYNSETIITGGPRLHLGYANLDKWSLTNIKSAQSAKEAIITITGKYGNVNVVFTLKIDNAGLITNEYTVTNLPGGETEAGIIYNLVDNVDKFSWDRQGLWSAYPEDHIGRTTGFAKKDGGRKNEYKQEPTWSWSEDTQDFFLYGAGDKGDRGSNDFRSMKENINYGSVILRDSQNRLRAESYGTDAVRMITYNTEFIDDRDSRIVYSSGWGESNGSAVFKDSLNGTEKFSNEAGKSVELTFSGTSISLYGAKSNNTGKFNVYIDGKLVDEKIDTYATVKLYEKVLFNKSDLENGEHTIKIEVTGEKNKNAVDAFIVVDGFEVSSPTSAMLVNNEWSYKDNHYTWDWGNYMPEVKLSDKYSNTVKVRLTDNDDFEYYRVDDNNNNVKYSGTWGEHESEWGINPGYKGTEHFSNEPGATAEYTFNGTQVRLFGHMRPDMGIAEIKIDGETVGEVDLYSPTKQYSALLFESNKLELGEHKIEVKVTGKKNEKASNTYVIVDAFENDGFGLEGRVSKSAVRFDSNGGSAVDSITVETGSRIAEPQKPVNGNLEFLGWYKDAEFDVAWDFAKDTVDEDITLYAKWEEDTKPTEQFIVTFESNGGSKVDTKTVNSGSKIAEPARPTKKDHKFIGWYKDAEFDVAWDFANDTVEADITLYAKWEEDTTPTEQFTVTFESNGGSKVDTKTVYSGSKIAEPATPTKKDHKFLGWYKDAGFGEVWDFANDTVDADITLYAKWEEDTTPTEQFIVTFESNGGSKVDTKTVNSGSKIAEPARPTKKDHKFIGWYKDTEFDVAWDFANNTVEEDITLYAKWEEDTTPTETVTVTFESNGGITVDDRIVQKGSKLENLSSPTKVGHNFLGWYKDKELKEKWNVETDTVKADITLYAKWELKSTPTPNPTPSIPTPTTKPSDPNTILKGIGGKVEAEGLTVNVPAKAANSDVQIKIKKLKAEEIKNEWKLQQEKLVGSVIEVTKNTKGSFAAPITITMKFDPKTVDSTNTKLVIVGLDEKTNKWVELDNVKVNYITGTISGTTMDVTKFAVMKEQLEIKPEIKPVVELKDIVGHWAEQNINKLIRLGAVNGFVDQTFMPDSNVTRAQFVTMLVKVLDLEKSSKLRMTDVNGHWAEDAIAMAVEHGFVQGFEDKTFRPDDVITREQMAVMLVKAFELDPKAGALDKKFKDATKISNWAASYVATAAEHGLLSGFSDGTIKPNANATRAQAVTVIIRALGL</sequence>
<comment type="caution">
    <text evidence="10">The sequence shown here is derived from an EMBL/GenBank/DDBJ whole genome shotgun (WGS) entry which is preliminary data.</text>
</comment>
<dbReference type="SUPFAM" id="SSF51445">
    <property type="entry name" value="(Trans)glycosidases"/>
    <property type="match status" value="1"/>
</dbReference>
<dbReference type="PRINTS" id="PR00132">
    <property type="entry name" value="GLHYDRLASE2"/>
</dbReference>
<protein>
    <recommendedName>
        <fullName evidence="4">beta-galactosidase</fullName>
        <ecNumber evidence="4">3.2.1.23</ecNumber>
    </recommendedName>
</protein>
<comment type="catalytic activity">
    <reaction evidence="1">
        <text>Hydrolysis of terminal non-reducing beta-D-galactose residues in beta-D-galactosides.</text>
        <dbReference type="EC" id="3.2.1.23"/>
    </reaction>
</comment>
<dbReference type="EMBL" id="JBHUHO010000020">
    <property type="protein sequence ID" value="MFD2115593.1"/>
    <property type="molecule type" value="Genomic_DNA"/>
</dbReference>
<feature type="region of interest" description="Disordered" evidence="7">
    <location>
        <begin position="1625"/>
        <end position="1644"/>
    </location>
</feature>
<keyword evidence="11" id="KW-1185">Reference proteome</keyword>
<dbReference type="InterPro" id="IPR006103">
    <property type="entry name" value="Glyco_hydro_2_cat"/>
</dbReference>
<dbReference type="NCBIfam" id="TIGR02543">
    <property type="entry name" value="List_Bact_rpt"/>
    <property type="match status" value="4"/>
</dbReference>
<dbReference type="InterPro" id="IPR006102">
    <property type="entry name" value="Ig-like_GH2"/>
</dbReference>
<dbReference type="InterPro" id="IPR013378">
    <property type="entry name" value="InlB-like_B-rpt"/>
</dbReference>
<dbReference type="InterPro" id="IPR001119">
    <property type="entry name" value="SLH_dom"/>
</dbReference>
<dbReference type="Proteomes" id="UP001597362">
    <property type="component" value="Unassembled WGS sequence"/>
</dbReference>
<evidence type="ECO:0000256" key="7">
    <source>
        <dbReference type="SAM" id="MobiDB-lite"/>
    </source>
</evidence>
<dbReference type="PROSITE" id="PS51272">
    <property type="entry name" value="SLH"/>
    <property type="match status" value="3"/>
</dbReference>
<dbReference type="PANTHER" id="PTHR46323:SF2">
    <property type="entry name" value="BETA-GALACTOSIDASE"/>
    <property type="match status" value="1"/>
</dbReference>
<feature type="chain" id="PRO_5046558672" description="beta-galactosidase" evidence="8">
    <location>
        <begin position="31"/>
        <end position="1959"/>
    </location>
</feature>
<keyword evidence="6" id="KW-0326">Glycosidase</keyword>
<evidence type="ECO:0000256" key="1">
    <source>
        <dbReference type="ARBA" id="ARBA00001412"/>
    </source>
</evidence>
<comment type="subcellular location">
    <subcellularLocation>
        <location evidence="2">Cell envelope</location>
    </subcellularLocation>
</comment>
<dbReference type="InterPro" id="IPR013783">
    <property type="entry name" value="Ig-like_fold"/>
</dbReference>
<evidence type="ECO:0000256" key="5">
    <source>
        <dbReference type="ARBA" id="ARBA00022801"/>
    </source>
</evidence>
<dbReference type="InterPro" id="IPR006101">
    <property type="entry name" value="Glyco_hydro_2"/>
</dbReference>
<feature type="domain" description="SLH" evidence="9">
    <location>
        <begin position="1841"/>
        <end position="1904"/>
    </location>
</feature>
<dbReference type="SUPFAM" id="SSF49785">
    <property type="entry name" value="Galactose-binding domain-like"/>
    <property type="match status" value="1"/>
</dbReference>
<feature type="signal peptide" evidence="8">
    <location>
        <begin position="1"/>
        <end position="30"/>
    </location>
</feature>
<evidence type="ECO:0000259" key="9">
    <source>
        <dbReference type="PROSITE" id="PS51272"/>
    </source>
</evidence>
<organism evidence="10 11">
    <name type="scientific">Paenibacillus yanchengensis</name>
    <dbReference type="NCBI Taxonomy" id="2035833"/>
    <lineage>
        <taxon>Bacteria</taxon>
        <taxon>Bacillati</taxon>
        <taxon>Bacillota</taxon>
        <taxon>Bacilli</taxon>
        <taxon>Bacillales</taxon>
        <taxon>Paenibacillaceae</taxon>
        <taxon>Paenibacillus</taxon>
    </lineage>
</organism>
<evidence type="ECO:0000313" key="10">
    <source>
        <dbReference type="EMBL" id="MFD2115593.1"/>
    </source>
</evidence>
<dbReference type="SUPFAM" id="SSF49303">
    <property type="entry name" value="beta-Galactosidase/glucuronidase domain"/>
    <property type="match status" value="1"/>
</dbReference>
<dbReference type="Gene3D" id="2.60.40.10">
    <property type="entry name" value="Immunoglobulins"/>
    <property type="match status" value="1"/>
</dbReference>